<comment type="caution">
    <text evidence="5">The sequence shown here is derived from an EMBL/GenBank/DDBJ whole genome shotgun (WGS) entry which is preliminary data.</text>
</comment>
<gene>
    <name evidence="5" type="ORF">OPV22_015388</name>
</gene>
<feature type="transmembrane region" description="Helical" evidence="2">
    <location>
        <begin position="38"/>
        <end position="60"/>
    </location>
</feature>
<keyword evidence="2" id="KW-0808">Transferase</keyword>
<reference evidence="5 6" key="1">
    <citation type="submission" date="2022-12" db="EMBL/GenBank/DDBJ databases">
        <title>Chromosome-scale assembly of the Ensete ventricosum genome.</title>
        <authorList>
            <person name="Dussert Y."/>
            <person name="Stocks J."/>
            <person name="Wendawek A."/>
            <person name="Woldeyes F."/>
            <person name="Nichols R.A."/>
            <person name="Borrell J.S."/>
        </authorList>
    </citation>
    <scope>NUCLEOTIDE SEQUENCE [LARGE SCALE GENOMIC DNA]</scope>
    <source>
        <strain evidence="6">cv. Maze</strain>
        <tissue evidence="5">Seeds</tissue>
    </source>
</reference>
<keyword evidence="2" id="KW-1133">Transmembrane helix</keyword>
<evidence type="ECO:0000313" key="6">
    <source>
        <dbReference type="Proteomes" id="UP001222027"/>
    </source>
</evidence>
<dbReference type="GO" id="GO:0035252">
    <property type="term" value="F:UDP-xylosyltransferase activity"/>
    <property type="evidence" value="ECO:0007669"/>
    <property type="project" value="TreeGrafter"/>
</dbReference>
<dbReference type="EMBL" id="JAQQAF010000004">
    <property type="protein sequence ID" value="KAJ8493667.1"/>
    <property type="molecule type" value="Genomic_DNA"/>
</dbReference>
<organism evidence="5 6">
    <name type="scientific">Ensete ventricosum</name>
    <name type="common">Abyssinian banana</name>
    <name type="synonym">Musa ensete</name>
    <dbReference type="NCBI Taxonomy" id="4639"/>
    <lineage>
        <taxon>Eukaryota</taxon>
        <taxon>Viridiplantae</taxon>
        <taxon>Streptophyta</taxon>
        <taxon>Embryophyta</taxon>
        <taxon>Tracheophyta</taxon>
        <taxon>Spermatophyta</taxon>
        <taxon>Magnoliopsida</taxon>
        <taxon>Liliopsida</taxon>
        <taxon>Zingiberales</taxon>
        <taxon>Musaceae</taxon>
        <taxon>Ensete</taxon>
    </lineage>
</organism>
<dbReference type="Pfam" id="PF03407">
    <property type="entry name" value="Nucleotid_trans"/>
    <property type="match status" value="1"/>
</dbReference>
<keyword evidence="2" id="KW-0812">Transmembrane</keyword>
<evidence type="ECO:0000256" key="3">
    <source>
        <dbReference type="SAM" id="MobiDB-lite"/>
    </source>
</evidence>
<dbReference type="AlphaFoldDB" id="A0AAV8RA89"/>
<dbReference type="PANTHER" id="PTHR47032">
    <property type="entry name" value="UDP-D-XYLOSE:L-FUCOSE ALPHA-1,3-D-XYLOSYLTRANSFERASE-RELATED"/>
    <property type="match status" value="1"/>
</dbReference>
<evidence type="ECO:0000259" key="4">
    <source>
        <dbReference type="Pfam" id="PF03407"/>
    </source>
</evidence>
<dbReference type="PANTHER" id="PTHR47032:SF1">
    <property type="entry name" value="UDP-D-XYLOSE:L-FUCOSE ALPHA-1,3-D-XYLOSYLTRANSFERASE-RELATED"/>
    <property type="match status" value="1"/>
</dbReference>
<dbReference type="InterPro" id="IPR029044">
    <property type="entry name" value="Nucleotide-diphossugar_trans"/>
</dbReference>
<comment type="similarity">
    <text evidence="1 2">Belongs to the glycosyltransferase 77 family.</text>
</comment>
<evidence type="ECO:0000256" key="1">
    <source>
        <dbReference type="ARBA" id="ARBA00007033"/>
    </source>
</evidence>
<protein>
    <recommendedName>
        <fullName evidence="2">Glycosyltransferase</fullName>
        <ecNumber evidence="2">2.4.2.-</ecNumber>
    </recommendedName>
</protein>
<keyword evidence="2" id="KW-0472">Membrane</keyword>
<dbReference type="GO" id="GO:0010306">
    <property type="term" value="P:rhamnogalacturonan II biosynthetic process"/>
    <property type="evidence" value="ECO:0007669"/>
    <property type="project" value="TreeGrafter"/>
</dbReference>
<evidence type="ECO:0000313" key="5">
    <source>
        <dbReference type="EMBL" id="KAJ8493667.1"/>
    </source>
</evidence>
<evidence type="ECO:0000256" key="2">
    <source>
        <dbReference type="RuleBase" id="RU363055"/>
    </source>
</evidence>
<keyword evidence="2" id="KW-0735">Signal-anchor</keyword>
<dbReference type="InterPro" id="IPR005069">
    <property type="entry name" value="Nucl-diP-sugar_transferase"/>
</dbReference>
<dbReference type="EC" id="2.4.2.-" evidence="2"/>
<keyword evidence="2" id="KW-0961">Cell wall biogenesis/degradation</keyword>
<keyword evidence="6" id="KW-1185">Reference proteome</keyword>
<feature type="domain" description="Nucleotide-diphospho-sugar transferase" evidence="4">
    <location>
        <begin position="129"/>
        <end position="346"/>
    </location>
</feature>
<keyword evidence="2" id="KW-0333">Golgi apparatus</keyword>
<feature type="region of interest" description="Disordered" evidence="3">
    <location>
        <begin position="1"/>
        <end position="20"/>
    </location>
</feature>
<dbReference type="GO" id="GO:0000139">
    <property type="term" value="C:Golgi membrane"/>
    <property type="evidence" value="ECO:0007669"/>
    <property type="project" value="UniProtKB-SubCell"/>
</dbReference>
<comment type="subcellular location">
    <subcellularLocation>
        <location evidence="2">Golgi apparatus membrane</location>
        <topology evidence="2">Single-pass type II membrane protein</topology>
    </subcellularLocation>
</comment>
<dbReference type="Proteomes" id="UP001222027">
    <property type="component" value="Unassembled WGS sequence"/>
</dbReference>
<keyword evidence="2" id="KW-0328">Glycosyltransferase</keyword>
<proteinExistence type="inferred from homology"/>
<dbReference type="SUPFAM" id="SSF53448">
    <property type="entry name" value="Nucleotide-diphospho-sugar transferases"/>
    <property type="match status" value="1"/>
</dbReference>
<dbReference type="InterPro" id="IPR052636">
    <property type="entry name" value="UDP-D-xylose:L-fucose_XylT"/>
</dbReference>
<accession>A0AAV8RA89</accession>
<sequence>MSLHLRQQPPPPPSVEPDQFSPRAAVYGMPHRPISSFLLGRAGLLAVLSLLVLLGILLPWSGPMAALFSSSSSHLGAAHGSLSRWKDYTLAQAAAFAARNRTVVVCAVSRPYLPFLNNWLISVARQKRQDQVIVIAEDYSTLYEVNRRWPGHAVLVPPASDSQTAHKFGSQGFFNFTSRRPRHLLHILELGYSVMYNDVDMVWLADPFPYLKGKHDVYFTDDMAAVKPLNHPHDLPPPGKKGRTYICSCMIFLHPTRGAKEVMRSWIEELQNQPWSVKKKSNDQPAFNWALNKTAGQVDLYLLPQAAFPSGGLYFKNEIWVKETKGMNVIIHNNYITGFDKKIKRFKDYGLWLVDDHSHESPLGQI</sequence>
<name>A0AAV8RA89_ENSVE</name>